<evidence type="ECO:0000256" key="1">
    <source>
        <dbReference type="SAM" id="MobiDB-lite"/>
    </source>
</evidence>
<accession>A0A0A9B4U3</accession>
<sequence length="50" mass="5897">MRCGQNQSIGPNQVTLTQREFWSFCVGWGRGKKEKRRKRGEMATKSRRQP</sequence>
<feature type="region of interest" description="Disordered" evidence="1">
    <location>
        <begin position="31"/>
        <end position="50"/>
    </location>
</feature>
<evidence type="ECO:0000313" key="2">
    <source>
        <dbReference type="EMBL" id="JAD59014.1"/>
    </source>
</evidence>
<dbReference type="EMBL" id="GBRH01238881">
    <property type="protein sequence ID" value="JAD59014.1"/>
    <property type="molecule type" value="Transcribed_RNA"/>
</dbReference>
<reference evidence="2" key="1">
    <citation type="submission" date="2014-09" db="EMBL/GenBank/DDBJ databases">
        <authorList>
            <person name="Magalhaes I.L.F."/>
            <person name="Oliveira U."/>
            <person name="Santos F.R."/>
            <person name="Vidigal T.H.D.A."/>
            <person name="Brescovit A.D."/>
            <person name="Santos A.J."/>
        </authorList>
    </citation>
    <scope>NUCLEOTIDE SEQUENCE</scope>
    <source>
        <tissue evidence="2">Shoot tissue taken approximately 20 cm above the soil surface</tissue>
    </source>
</reference>
<reference evidence="2" key="2">
    <citation type="journal article" date="2015" name="Data Brief">
        <title>Shoot transcriptome of the giant reed, Arundo donax.</title>
        <authorList>
            <person name="Barrero R.A."/>
            <person name="Guerrero F.D."/>
            <person name="Moolhuijzen P."/>
            <person name="Goolsby J.A."/>
            <person name="Tidwell J."/>
            <person name="Bellgard S.E."/>
            <person name="Bellgard M.I."/>
        </authorList>
    </citation>
    <scope>NUCLEOTIDE SEQUENCE</scope>
    <source>
        <tissue evidence="2">Shoot tissue taken approximately 20 cm above the soil surface</tissue>
    </source>
</reference>
<dbReference type="AlphaFoldDB" id="A0A0A9B4U3"/>
<protein>
    <submittedName>
        <fullName evidence="2">Uncharacterized protein</fullName>
    </submittedName>
</protein>
<proteinExistence type="predicted"/>
<name>A0A0A9B4U3_ARUDO</name>
<organism evidence="2">
    <name type="scientific">Arundo donax</name>
    <name type="common">Giant reed</name>
    <name type="synonym">Donax arundinaceus</name>
    <dbReference type="NCBI Taxonomy" id="35708"/>
    <lineage>
        <taxon>Eukaryota</taxon>
        <taxon>Viridiplantae</taxon>
        <taxon>Streptophyta</taxon>
        <taxon>Embryophyta</taxon>
        <taxon>Tracheophyta</taxon>
        <taxon>Spermatophyta</taxon>
        <taxon>Magnoliopsida</taxon>
        <taxon>Liliopsida</taxon>
        <taxon>Poales</taxon>
        <taxon>Poaceae</taxon>
        <taxon>PACMAD clade</taxon>
        <taxon>Arundinoideae</taxon>
        <taxon>Arundineae</taxon>
        <taxon>Arundo</taxon>
    </lineage>
</organism>